<dbReference type="PANTHER" id="PTHR31727">
    <property type="entry name" value="OLEOYL-ACYL CARRIER PROTEIN THIOESTERASE 1, CHLOROPLASTIC"/>
    <property type="match status" value="1"/>
</dbReference>
<reference evidence="10" key="1">
    <citation type="submission" date="2013-01" db="EMBL/GenBank/DDBJ databases">
        <title>Genome assembly of Mariniradius saccharolyticus AK6.</title>
        <authorList>
            <person name="Vaidya B."/>
            <person name="Khatri I."/>
            <person name="Tanuku N.R.S."/>
            <person name="Subramanian S."/>
            <person name="Pinnaka A."/>
        </authorList>
    </citation>
    <scope>NUCLEOTIDE SEQUENCE [LARGE SCALE GENOMIC DNA]</scope>
    <source>
        <strain evidence="10">AK6</strain>
    </source>
</reference>
<dbReference type="GO" id="GO:0016297">
    <property type="term" value="F:fatty acyl-[ACP] hydrolase activity"/>
    <property type="evidence" value="ECO:0007669"/>
    <property type="project" value="InterPro"/>
</dbReference>
<dbReference type="RefSeq" id="WP_008630106.1">
    <property type="nucleotide sequence ID" value="NZ_AMZY02000017.1"/>
</dbReference>
<gene>
    <name evidence="10" type="ORF">C943_01826</name>
</gene>
<proteinExistence type="inferred from homology"/>
<evidence type="ECO:0000256" key="7">
    <source>
        <dbReference type="ARBA" id="ARBA00023160"/>
    </source>
</evidence>
<dbReference type="SUPFAM" id="SSF54637">
    <property type="entry name" value="Thioesterase/thiol ester dehydrase-isomerase"/>
    <property type="match status" value="2"/>
</dbReference>
<dbReference type="Pfam" id="PF20791">
    <property type="entry name" value="Acyl-ACP_TE_C"/>
    <property type="match status" value="1"/>
</dbReference>
<evidence type="ECO:0000256" key="1">
    <source>
        <dbReference type="ARBA" id="ARBA00006500"/>
    </source>
</evidence>
<comment type="caution">
    <text evidence="10">The sequence shown here is derived from an EMBL/GenBank/DDBJ whole genome shotgun (WGS) entry which is preliminary data.</text>
</comment>
<comment type="similarity">
    <text evidence="1">Belongs to the acyl-ACP thioesterase family.</text>
</comment>
<dbReference type="InterPro" id="IPR002864">
    <property type="entry name" value="Acyl-ACP_thioesterase_NHD"/>
</dbReference>
<evidence type="ECO:0000256" key="6">
    <source>
        <dbReference type="ARBA" id="ARBA00023098"/>
    </source>
</evidence>
<dbReference type="EMBL" id="AMZY02000017">
    <property type="protein sequence ID" value="EMS31867.1"/>
    <property type="molecule type" value="Genomic_DNA"/>
</dbReference>
<dbReference type="PANTHER" id="PTHR31727:SF6">
    <property type="entry name" value="OLEOYL-ACYL CARRIER PROTEIN THIOESTERASE 1, CHLOROPLASTIC"/>
    <property type="match status" value="1"/>
</dbReference>
<evidence type="ECO:0000313" key="11">
    <source>
        <dbReference type="Proteomes" id="UP000010953"/>
    </source>
</evidence>
<evidence type="ECO:0000256" key="3">
    <source>
        <dbReference type="ARBA" id="ARBA00022801"/>
    </source>
</evidence>
<keyword evidence="4" id="KW-0276">Fatty acid metabolism</keyword>
<keyword evidence="11" id="KW-1185">Reference proteome</keyword>
<feature type="domain" description="Acyl-ACP thioesterase-like C-terminal" evidence="9">
    <location>
        <begin position="155"/>
        <end position="227"/>
    </location>
</feature>
<sequence length="238" mass="26760">MPINQPFQYSKEFEVLSFQVDPKGNLRWASLGDLLQEVAWKHADSRDFGQALFDKGLVWVLSRFHIEVKKMPRWGDKIRVETAGRGVSKLFALREFSVSDASGNQLAWAMSAWLLLDINSKRPQRPAAVLPSELFDPIADENIVPARVEIPLIQDHHTRIKVLPSDLDMNNHVNNVSYIRWIEDVALSNEFSMSSLRINYLAEALCGEAIDIAATKVGNQTFISGMHEGKGIFAAAIE</sequence>
<name>M7XTS0_9BACT</name>
<organism evidence="10 11">
    <name type="scientific">Mariniradius saccharolyticus AK6</name>
    <dbReference type="NCBI Taxonomy" id="1239962"/>
    <lineage>
        <taxon>Bacteria</taxon>
        <taxon>Pseudomonadati</taxon>
        <taxon>Bacteroidota</taxon>
        <taxon>Cytophagia</taxon>
        <taxon>Cytophagales</taxon>
        <taxon>Cyclobacteriaceae</taxon>
        <taxon>Mariniradius</taxon>
    </lineage>
</organism>
<dbReference type="Gene3D" id="3.10.129.10">
    <property type="entry name" value="Hotdog Thioesterase"/>
    <property type="match status" value="2"/>
</dbReference>
<evidence type="ECO:0000259" key="8">
    <source>
        <dbReference type="Pfam" id="PF01643"/>
    </source>
</evidence>
<dbReference type="AlphaFoldDB" id="M7XTS0"/>
<dbReference type="eggNOG" id="COG3884">
    <property type="taxonomic scope" value="Bacteria"/>
</dbReference>
<keyword evidence="7" id="KW-0275">Fatty acid biosynthesis</keyword>
<protein>
    <recommendedName>
        <fullName evidence="12">Acyl-ACP thioesterase</fullName>
    </recommendedName>
</protein>
<evidence type="ECO:0000313" key="10">
    <source>
        <dbReference type="EMBL" id="EMS31867.1"/>
    </source>
</evidence>
<evidence type="ECO:0000256" key="2">
    <source>
        <dbReference type="ARBA" id="ARBA00022516"/>
    </source>
</evidence>
<feature type="domain" description="Acyl-ACP thioesterase N-terminal hotdog" evidence="8">
    <location>
        <begin position="8"/>
        <end position="125"/>
    </location>
</feature>
<dbReference type="InterPro" id="IPR049427">
    <property type="entry name" value="Acyl-ACP_TE_C"/>
</dbReference>
<dbReference type="CDD" id="cd00586">
    <property type="entry name" value="4HBT"/>
    <property type="match status" value="2"/>
</dbReference>
<dbReference type="STRING" id="1239962.C943_01826"/>
<dbReference type="InterPro" id="IPR029069">
    <property type="entry name" value="HotDog_dom_sf"/>
</dbReference>
<dbReference type="InParanoid" id="M7XTS0"/>
<evidence type="ECO:0008006" key="12">
    <source>
        <dbReference type="Google" id="ProtNLM"/>
    </source>
</evidence>
<evidence type="ECO:0000256" key="5">
    <source>
        <dbReference type="ARBA" id="ARBA00022946"/>
    </source>
</evidence>
<dbReference type="Pfam" id="PF01643">
    <property type="entry name" value="Acyl-ACP_TE"/>
    <property type="match status" value="1"/>
</dbReference>
<dbReference type="InterPro" id="IPR045023">
    <property type="entry name" value="FATA/B"/>
</dbReference>
<keyword evidence="3" id="KW-0378">Hydrolase</keyword>
<evidence type="ECO:0000259" key="9">
    <source>
        <dbReference type="Pfam" id="PF20791"/>
    </source>
</evidence>
<keyword evidence="5" id="KW-0809">Transit peptide</keyword>
<dbReference type="GO" id="GO:0000036">
    <property type="term" value="F:acyl carrier activity"/>
    <property type="evidence" value="ECO:0007669"/>
    <property type="project" value="TreeGrafter"/>
</dbReference>
<evidence type="ECO:0000256" key="4">
    <source>
        <dbReference type="ARBA" id="ARBA00022832"/>
    </source>
</evidence>
<keyword evidence="2" id="KW-0444">Lipid biosynthesis</keyword>
<dbReference type="OrthoDB" id="9801517at2"/>
<accession>M7XTS0</accession>
<keyword evidence="6" id="KW-0443">Lipid metabolism</keyword>
<dbReference type="Proteomes" id="UP000010953">
    <property type="component" value="Unassembled WGS sequence"/>
</dbReference>